<comment type="similarity">
    <text evidence="1">Belongs to the short-chain dehydrogenases/reductases (SDR) family.</text>
</comment>
<evidence type="ECO:0000313" key="3">
    <source>
        <dbReference type="EMBL" id="TDW22625.1"/>
    </source>
</evidence>
<dbReference type="InterPro" id="IPR036291">
    <property type="entry name" value="NAD(P)-bd_dom_sf"/>
</dbReference>
<evidence type="ECO:0000256" key="1">
    <source>
        <dbReference type="ARBA" id="ARBA00006484"/>
    </source>
</evidence>
<dbReference type="Pfam" id="PF13561">
    <property type="entry name" value="adh_short_C2"/>
    <property type="match status" value="1"/>
</dbReference>
<accession>A0A4R7ZXW0</accession>
<dbReference type="GO" id="GO:0016491">
    <property type="term" value="F:oxidoreductase activity"/>
    <property type="evidence" value="ECO:0007669"/>
    <property type="project" value="UniProtKB-KW"/>
</dbReference>
<dbReference type="PANTHER" id="PTHR43477">
    <property type="entry name" value="DIHYDROANTICAPSIN 7-DEHYDROGENASE"/>
    <property type="match status" value="1"/>
</dbReference>
<dbReference type="EMBL" id="SODF01000001">
    <property type="protein sequence ID" value="TDW22625.1"/>
    <property type="molecule type" value="Genomic_DNA"/>
</dbReference>
<evidence type="ECO:0000256" key="2">
    <source>
        <dbReference type="ARBA" id="ARBA00023002"/>
    </source>
</evidence>
<organism evidence="3 4">
    <name type="scientific">Kribbella kalugense</name>
    <dbReference type="NCBI Taxonomy" id="2512221"/>
    <lineage>
        <taxon>Bacteria</taxon>
        <taxon>Bacillati</taxon>
        <taxon>Actinomycetota</taxon>
        <taxon>Actinomycetes</taxon>
        <taxon>Propionibacteriales</taxon>
        <taxon>Kribbellaceae</taxon>
        <taxon>Kribbella</taxon>
    </lineage>
</organism>
<dbReference type="Gene3D" id="3.40.50.720">
    <property type="entry name" value="NAD(P)-binding Rossmann-like Domain"/>
    <property type="match status" value="1"/>
</dbReference>
<dbReference type="Proteomes" id="UP000295447">
    <property type="component" value="Unassembled WGS sequence"/>
</dbReference>
<dbReference type="SUPFAM" id="SSF51735">
    <property type="entry name" value="NAD(P)-binding Rossmann-fold domains"/>
    <property type="match status" value="1"/>
</dbReference>
<proteinExistence type="inferred from homology"/>
<keyword evidence="2" id="KW-0560">Oxidoreductase</keyword>
<evidence type="ECO:0000313" key="4">
    <source>
        <dbReference type="Proteomes" id="UP000295447"/>
    </source>
</evidence>
<name>A0A4R7ZXW0_9ACTN</name>
<keyword evidence="4" id="KW-1185">Reference proteome</keyword>
<dbReference type="InterPro" id="IPR002347">
    <property type="entry name" value="SDR_fam"/>
</dbReference>
<comment type="caution">
    <text evidence="3">The sequence shown here is derived from an EMBL/GenBank/DDBJ whole genome shotgun (WGS) entry which is preliminary data.</text>
</comment>
<sequence>MAESMKSLAGQVVVVMGGSAGIGLETARQAGAAGARVIITGRDRDRLEKAAAEVGAESAVTLDMYDPAELEALFADLPQQLDHLLVGGSGPFYAPLPELDLAQAERFMSQHVVGSLRIARLCIGRVRAGGSLTFISGTGARRPGVGLMIAAIATAAQSAIVANAAVEIAPIRVNTVAAGFVDTPLSARLLGDQLEDRRAELRATLPIGRVVGPDDVAALVVHLMTNGALTGATYDIDGGQQLVSR</sequence>
<dbReference type="PANTHER" id="PTHR43477:SF1">
    <property type="entry name" value="DIHYDROANTICAPSIN 7-DEHYDROGENASE"/>
    <property type="match status" value="1"/>
</dbReference>
<dbReference type="RefSeq" id="WP_202874422.1">
    <property type="nucleotide sequence ID" value="NZ_SODF01000001.1"/>
</dbReference>
<gene>
    <name evidence="3" type="ORF">EV650_1462</name>
</gene>
<dbReference type="AlphaFoldDB" id="A0A4R7ZXW0"/>
<dbReference type="InterPro" id="IPR051122">
    <property type="entry name" value="SDR_DHRS6-like"/>
</dbReference>
<reference evidence="3 4" key="1">
    <citation type="submission" date="2019-03" db="EMBL/GenBank/DDBJ databases">
        <title>Genomic Encyclopedia of Type Strains, Phase III (KMG-III): the genomes of soil and plant-associated and newly described type strains.</title>
        <authorList>
            <person name="Whitman W."/>
        </authorList>
    </citation>
    <scope>NUCLEOTIDE SEQUENCE [LARGE SCALE GENOMIC DNA]</scope>
    <source>
        <strain evidence="3 4">VKM Ac-2570</strain>
    </source>
</reference>
<dbReference type="PRINTS" id="PR00081">
    <property type="entry name" value="GDHRDH"/>
</dbReference>
<protein>
    <submittedName>
        <fullName evidence="3">NAD(P)-dependent dehydrogenase (Short-subunit alcohol dehydrogenase family)</fullName>
    </submittedName>
</protein>